<gene>
    <name evidence="2" type="ORF">V1478_003748</name>
</gene>
<feature type="non-terminal residue" evidence="2">
    <location>
        <position position="135"/>
    </location>
</feature>
<dbReference type="Proteomes" id="UP001607302">
    <property type="component" value="Unassembled WGS sequence"/>
</dbReference>
<evidence type="ECO:0000313" key="3">
    <source>
        <dbReference type="Proteomes" id="UP001607302"/>
    </source>
</evidence>
<dbReference type="AlphaFoldDB" id="A0ABD2BN84"/>
<sequence>MICDWLSDRIVNLTEVRKLSARVLLNSNVEEPEKEKNEEVEKERRLGKASKVSYRFDSSRWDDSGWQAELLRSTVTHANDEAQSAVRVASGRNVTYPSDTRRLPSSYMDSRWNEERRNDREEDDDEEKEEEEEEG</sequence>
<name>A0ABD2BN84_VESSQ</name>
<feature type="compositionally biased region" description="Basic and acidic residues" evidence="1">
    <location>
        <begin position="31"/>
        <end position="46"/>
    </location>
</feature>
<reference evidence="2 3" key="1">
    <citation type="journal article" date="2024" name="Ann. Entomol. Soc. Am.">
        <title>Genomic analyses of the southern and eastern yellowjacket wasps (Hymenoptera: Vespidae) reveal evolutionary signatures of social life.</title>
        <authorList>
            <person name="Catto M.A."/>
            <person name="Caine P.B."/>
            <person name="Orr S.E."/>
            <person name="Hunt B.G."/>
            <person name="Goodisman M.A.D."/>
        </authorList>
    </citation>
    <scope>NUCLEOTIDE SEQUENCE [LARGE SCALE GENOMIC DNA]</scope>
    <source>
        <strain evidence="2">233</strain>
        <tissue evidence="2">Head and thorax</tissue>
    </source>
</reference>
<feature type="region of interest" description="Disordered" evidence="1">
    <location>
        <begin position="82"/>
        <end position="135"/>
    </location>
</feature>
<dbReference type="EMBL" id="JAUDFV010000074">
    <property type="protein sequence ID" value="KAL2734050.1"/>
    <property type="molecule type" value="Genomic_DNA"/>
</dbReference>
<accession>A0ABD2BN84</accession>
<keyword evidence="3" id="KW-1185">Reference proteome</keyword>
<protein>
    <submittedName>
        <fullName evidence="2">Uncharacterized protein</fullName>
    </submittedName>
</protein>
<evidence type="ECO:0000313" key="2">
    <source>
        <dbReference type="EMBL" id="KAL2734050.1"/>
    </source>
</evidence>
<proteinExistence type="predicted"/>
<feature type="compositionally biased region" description="Acidic residues" evidence="1">
    <location>
        <begin position="121"/>
        <end position="135"/>
    </location>
</feature>
<evidence type="ECO:0000256" key="1">
    <source>
        <dbReference type="SAM" id="MobiDB-lite"/>
    </source>
</evidence>
<comment type="caution">
    <text evidence="2">The sequence shown here is derived from an EMBL/GenBank/DDBJ whole genome shotgun (WGS) entry which is preliminary data.</text>
</comment>
<organism evidence="2 3">
    <name type="scientific">Vespula squamosa</name>
    <name type="common">Southern yellow jacket</name>
    <name type="synonym">Wasp</name>
    <dbReference type="NCBI Taxonomy" id="30214"/>
    <lineage>
        <taxon>Eukaryota</taxon>
        <taxon>Metazoa</taxon>
        <taxon>Ecdysozoa</taxon>
        <taxon>Arthropoda</taxon>
        <taxon>Hexapoda</taxon>
        <taxon>Insecta</taxon>
        <taxon>Pterygota</taxon>
        <taxon>Neoptera</taxon>
        <taxon>Endopterygota</taxon>
        <taxon>Hymenoptera</taxon>
        <taxon>Apocrita</taxon>
        <taxon>Aculeata</taxon>
        <taxon>Vespoidea</taxon>
        <taxon>Vespidae</taxon>
        <taxon>Vespinae</taxon>
        <taxon>Vespula</taxon>
    </lineage>
</organism>
<feature type="region of interest" description="Disordered" evidence="1">
    <location>
        <begin position="26"/>
        <end position="50"/>
    </location>
</feature>
<feature type="compositionally biased region" description="Basic and acidic residues" evidence="1">
    <location>
        <begin position="111"/>
        <end position="120"/>
    </location>
</feature>